<sequence length="379" mass="41709">MAQKSRELKAQGLDIISLSVGEPDFDTPDFIKEAAKKAIDDNYSHYSPVNGYLELREAVVNKLKRDNQVEYSPDQILVSNGAKHSLANVVMSTVQEGDEVIIPAPYWVTYVELVKLAGGTNVVIPTTVENDFKITPEQLEAAITPKTRAFLFSSPSNPTGKLYTKEELSAFAAIFAKHPNIVVISDEIYEYINYEGKHESIAQFDAIKDQTVIVNGVSKAYAMTGYRIGYIAGPTWIVKACSKLQGQFTSGPNSVAQVASTAAIASDNKEVFEMVKAFAKRRDMMVEMMSEIPNLKISRPDGAFYVFPDVTAYFGTSTGDYKIETASDLCIYLLQEANVAIVTGEAFGDPNCVRLSYAAAEPELKEAVRRIKEAMSKLK</sequence>
<dbReference type="Proteomes" id="UP000826212">
    <property type="component" value="Chromosome"/>
</dbReference>
<keyword evidence="1" id="KW-0808">Transferase</keyword>
<dbReference type="EMBL" id="CP081303">
    <property type="protein sequence ID" value="QZE15947.1"/>
    <property type="molecule type" value="Genomic_DNA"/>
</dbReference>
<keyword evidence="2" id="KW-1185">Reference proteome</keyword>
<proteinExistence type="predicted"/>
<evidence type="ECO:0000313" key="1">
    <source>
        <dbReference type="EMBL" id="QZE15947.1"/>
    </source>
</evidence>
<organism evidence="1 2">
    <name type="scientific">Halosquirtibacter laminarini</name>
    <dbReference type="NCBI Taxonomy" id="3374600"/>
    <lineage>
        <taxon>Bacteria</taxon>
        <taxon>Pseudomonadati</taxon>
        <taxon>Bacteroidota</taxon>
        <taxon>Bacteroidia</taxon>
        <taxon>Marinilabiliales</taxon>
        <taxon>Prolixibacteraceae</taxon>
        <taxon>Halosquirtibacter</taxon>
    </lineage>
</organism>
<evidence type="ECO:0000313" key="2">
    <source>
        <dbReference type="Proteomes" id="UP000826212"/>
    </source>
</evidence>
<reference evidence="1" key="1">
    <citation type="submission" date="2021-08" db="EMBL/GenBank/DDBJ databases">
        <title>Novel anaerobic bacterium isolated from sea squirt in East Sea, Republic of Korea.</title>
        <authorList>
            <person name="Nguyen T.H."/>
            <person name="Li Z."/>
            <person name="Lee Y.-J."/>
            <person name="Ko J."/>
            <person name="Kim S.-G."/>
        </authorList>
    </citation>
    <scope>NUCLEOTIDE SEQUENCE</scope>
    <source>
        <strain evidence="1">KCTC 25031</strain>
    </source>
</reference>
<name>A0AC61NPJ0_9BACT</name>
<accession>A0AC61NPJ0</accession>
<protein>
    <submittedName>
        <fullName evidence="1">Pyridoxal phosphate-dependent aminotransferase</fullName>
    </submittedName>
</protein>
<gene>
    <name evidence="1" type="ORF">K4L44_03510</name>
</gene>
<keyword evidence="1" id="KW-0032">Aminotransferase</keyword>